<dbReference type="CTD" id="68918817"/>
<proteinExistence type="predicted"/>
<gene>
    <name evidence="1" type="ORF">CBG27364</name>
    <name evidence="1" type="ORF">CBG_27364</name>
</gene>
<dbReference type="HOGENOM" id="CLU_2778158_0_0_1"/>
<dbReference type="InParanoid" id="B6IGG4"/>
<dbReference type="Proteomes" id="UP000008549">
    <property type="component" value="Unassembled WGS sequence"/>
</dbReference>
<dbReference type="AlphaFoldDB" id="B6IGG4"/>
<evidence type="ECO:0000313" key="2">
    <source>
        <dbReference type="Proteomes" id="UP000008549"/>
    </source>
</evidence>
<organism evidence="1 2">
    <name type="scientific">Caenorhabditis briggsae</name>
    <dbReference type="NCBI Taxonomy" id="6238"/>
    <lineage>
        <taxon>Eukaryota</taxon>
        <taxon>Metazoa</taxon>
        <taxon>Ecdysozoa</taxon>
        <taxon>Nematoda</taxon>
        <taxon>Chromadorea</taxon>
        <taxon>Rhabditida</taxon>
        <taxon>Rhabditina</taxon>
        <taxon>Rhabditomorpha</taxon>
        <taxon>Rhabditoidea</taxon>
        <taxon>Rhabditidae</taxon>
        <taxon>Peloderinae</taxon>
        <taxon>Caenorhabditis</taxon>
    </lineage>
</organism>
<sequence length="69" mass="7776">MSCTPESLVVCTPESLYPRIFVPTNFLPPNHQFCTPKSVVPPCTPESLYPPNFLPFPRSLVRNTTKPMI</sequence>
<evidence type="ECO:0000313" key="1">
    <source>
        <dbReference type="EMBL" id="CAR98994.1"/>
    </source>
</evidence>
<dbReference type="KEGG" id="cbr:CBG_27364"/>
<dbReference type="GeneID" id="68918817"/>
<accession>B6IGG4</accession>
<reference evidence="1 2" key="1">
    <citation type="journal article" date="2003" name="PLoS Biol.">
        <title>The genome sequence of Caenorhabditis briggsae: a platform for comparative genomics.</title>
        <authorList>
            <person name="Stein L.D."/>
            <person name="Bao Z."/>
            <person name="Blasiar D."/>
            <person name="Blumenthal T."/>
            <person name="Brent M.R."/>
            <person name="Chen N."/>
            <person name="Chinwalla A."/>
            <person name="Clarke L."/>
            <person name="Clee C."/>
            <person name="Coghlan A."/>
            <person name="Coulson A."/>
            <person name="D'Eustachio P."/>
            <person name="Fitch D.H."/>
            <person name="Fulton L.A."/>
            <person name="Fulton R.E."/>
            <person name="Griffiths-Jones S."/>
            <person name="Harris T.W."/>
            <person name="Hillier L.W."/>
            <person name="Kamath R."/>
            <person name="Kuwabara P.E."/>
            <person name="Mardis E.R."/>
            <person name="Marra M.A."/>
            <person name="Miner T.L."/>
            <person name="Minx P."/>
            <person name="Mullikin J.C."/>
            <person name="Plumb R.W."/>
            <person name="Rogers J."/>
            <person name="Schein J.E."/>
            <person name="Sohrmann M."/>
            <person name="Spieth J."/>
            <person name="Stajich J.E."/>
            <person name="Wei C."/>
            <person name="Willey D."/>
            <person name="Wilson R.K."/>
            <person name="Durbin R."/>
            <person name="Waterston R.H."/>
        </authorList>
    </citation>
    <scope>NUCLEOTIDE SEQUENCE [LARGE SCALE GENOMIC DNA]</scope>
    <source>
        <strain evidence="1 2">AF16</strain>
    </source>
</reference>
<keyword evidence="2" id="KW-1185">Reference proteome</keyword>
<dbReference type="RefSeq" id="XP_045098561.1">
    <property type="nucleotide sequence ID" value="XM_045237220.1"/>
</dbReference>
<dbReference type="EMBL" id="HE601320">
    <property type="protein sequence ID" value="CAR98994.1"/>
    <property type="molecule type" value="Genomic_DNA"/>
</dbReference>
<name>B6IGG4_CAEBR</name>
<reference evidence="1 2" key="2">
    <citation type="journal article" date="2011" name="PLoS Genet.">
        <title>Caenorhabditis briggsae recombinant inbred line genotypes reveal inter-strain incompatibility and the evolution of recombination.</title>
        <authorList>
            <person name="Ross J.A."/>
            <person name="Koboldt D.C."/>
            <person name="Staisch J.E."/>
            <person name="Chamberlin H.M."/>
            <person name="Gupta B.P."/>
            <person name="Miller R.D."/>
            <person name="Baird S.E."/>
            <person name="Haag E.S."/>
        </authorList>
    </citation>
    <scope>NUCLEOTIDE SEQUENCE [LARGE SCALE GENOMIC DNA]</scope>
    <source>
        <strain evidence="1 2">AF16</strain>
    </source>
</reference>
<protein>
    <submittedName>
        <fullName evidence="1">Protein CBG27364</fullName>
    </submittedName>
</protein>